<evidence type="ECO:0000313" key="2">
    <source>
        <dbReference type="Proteomes" id="UP001596223"/>
    </source>
</evidence>
<dbReference type="Proteomes" id="UP001596223">
    <property type="component" value="Unassembled WGS sequence"/>
</dbReference>
<evidence type="ECO:0000313" key="1">
    <source>
        <dbReference type="EMBL" id="MFC6011224.1"/>
    </source>
</evidence>
<dbReference type="EMBL" id="JBHSQN010000003">
    <property type="protein sequence ID" value="MFC6011224.1"/>
    <property type="molecule type" value="Genomic_DNA"/>
</dbReference>
<comment type="caution">
    <text evidence="1">The sequence shown here is derived from an EMBL/GenBank/DDBJ whole genome shotgun (WGS) entry which is preliminary data.</text>
</comment>
<dbReference type="RefSeq" id="WP_378602454.1">
    <property type="nucleotide sequence ID" value="NZ_JBHSQN010000003.1"/>
</dbReference>
<organism evidence="1 2">
    <name type="scientific">Nocardia lasii</name>
    <dbReference type="NCBI Taxonomy" id="1616107"/>
    <lineage>
        <taxon>Bacteria</taxon>
        <taxon>Bacillati</taxon>
        <taxon>Actinomycetota</taxon>
        <taxon>Actinomycetes</taxon>
        <taxon>Mycobacteriales</taxon>
        <taxon>Nocardiaceae</taxon>
        <taxon>Nocardia</taxon>
    </lineage>
</organism>
<gene>
    <name evidence="1" type="ORF">ACFP3H_09195</name>
</gene>
<keyword evidence="2" id="KW-1185">Reference proteome</keyword>
<protein>
    <submittedName>
        <fullName evidence="1">Uncharacterized protein</fullName>
    </submittedName>
</protein>
<proteinExistence type="predicted"/>
<sequence length="112" mass="12376">MSDAKRITWGAPRHPTDTDRAALREDLLTRARAVRADGWADHRTEWSPGQIAVVAYVLGDTAVLTELDETEGTVLTRYAADLFGFTKSRKDIEAGLPATQAWFTTIRTALDS</sequence>
<accession>A0ABW1JQ48</accession>
<reference evidence="2" key="1">
    <citation type="journal article" date="2019" name="Int. J. Syst. Evol. Microbiol.">
        <title>The Global Catalogue of Microorganisms (GCM) 10K type strain sequencing project: providing services to taxonomists for standard genome sequencing and annotation.</title>
        <authorList>
            <consortium name="The Broad Institute Genomics Platform"/>
            <consortium name="The Broad Institute Genome Sequencing Center for Infectious Disease"/>
            <person name="Wu L."/>
            <person name="Ma J."/>
        </authorList>
    </citation>
    <scope>NUCLEOTIDE SEQUENCE [LARGE SCALE GENOMIC DNA]</scope>
    <source>
        <strain evidence="2">CCUG 36956</strain>
    </source>
</reference>
<name>A0ABW1JQ48_9NOCA</name>